<dbReference type="PANTHER" id="PTHR47332">
    <property type="entry name" value="SET DOMAIN-CONTAINING PROTEIN 5"/>
    <property type="match status" value="1"/>
</dbReference>
<dbReference type="SMART" id="SM00317">
    <property type="entry name" value="SET"/>
    <property type="match status" value="1"/>
</dbReference>
<dbReference type="CDD" id="cd20071">
    <property type="entry name" value="SET_SMYD"/>
    <property type="match status" value="1"/>
</dbReference>
<dbReference type="InterPro" id="IPR011990">
    <property type="entry name" value="TPR-like_helical_dom_sf"/>
</dbReference>
<reference evidence="1 2" key="1">
    <citation type="submission" date="2016-02" db="EMBL/GenBank/DDBJ databases">
        <title>Genome analysis of coral dinoflagellate symbionts highlights evolutionary adaptations to a symbiotic lifestyle.</title>
        <authorList>
            <person name="Aranda M."/>
            <person name="Li Y."/>
            <person name="Liew Y.J."/>
            <person name="Baumgarten S."/>
            <person name="Simakov O."/>
            <person name="Wilson M."/>
            <person name="Piel J."/>
            <person name="Ashoor H."/>
            <person name="Bougouffa S."/>
            <person name="Bajic V.B."/>
            <person name="Ryu T."/>
            <person name="Ravasi T."/>
            <person name="Bayer T."/>
            <person name="Micklem G."/>
            <person name="Kim H."/>
            <person name="Bhak J."/>
            <person name="Lajeunesse T.C."/>
            <person name="Voolstra C.R."/>
        </authorList>
    </citation>
    <scope>NUCLEOTIDE SEQUENCE [LARGE SCALE GENOMIC DNA]</scope>
    <source>
        <strain evidence="1 2">CCMP2467</strain>
    </source>
</reference>
<dbReference type="AlphaFoldDB" id="A0A1Q9EYY5"/>
<dbReference type="EMBL" id="LSRX01000040">
    <property type="protein sequence ID" value="OLQ12611.1"/>
    <property type="molecule type" value="Genomic_DNA"/>
</dbReference>
<dbReference type="Gene3D" id="2.170.270.10">
    <property type="entry name" value="SET domain"/>
    <property type="match status" value="1"/>
</dbReference>
<keyword evidence="2" id="KW-1185">Reference proteome</keyword>
<dbReference type="Pfam" id="PF00856">
    <property type="entry name" value="SET"/>
    <property type="match status" value="1"/>
</dbReference>
<evidence type="ECO:0000313" key="1">
    <source>
        <dbReference type="EMBL" id="OLQ12611.1"/>
    </source>
</evidence>
<dbReference type="SUPFAM" id="SSF82199">
    <property type="entry name" value="SET domain"/>
    <property type="match status" value="1"/>
</dbReference>
<dbReference type="InterPro" id="IPR001214">
    <property type="entry name" value="SET_dom"/>
</dbReference>
<sequence>MLQLSSPPREPVTPSLRPSQAKPNFQAYGVNGPGAASASLPLWQRLLMCGCVARYARHGVSRSRAMRTCNAATAVNEAFEICSLEGKGKGVVAKRRLQQGELILQEPPLLILTRDELGKFADADIEERLATLSTEDQESFWELFDAQIIKGEGRGSAKSRVLTNSYPVEDEAGQEAVAVFNTIARFNHSCVPNAHNSWDAETGAETIYVTRDIEAGQEICTTYLDLIARREDRQAELSKRLKFMCTCQACSLNGQLLEESDGKRTRLHSLWEQLEAFPSGSADGLEEIVSEMIKLIDEELCGHPAYKCRVFSAAFEVAATAEMVDLAGEMAEAALENVVLAEGPESPRAESSHLSLAPRRRRGTRDVWATLGSLFYCRAVAIPFLRELAPDLLTVAGFWGINDTSAGELGKIILFD</sequence>
<dbReference type="OMA" id="AFQICAM"/>
<dbReference type="Gene3D" id="1.25.40.10">
    <property type="entry name" value="Tetratricopeptide repeat domain"/>
    <property type="match status" value="1"/>
</dbReference>
<organism evidence="1 2">
    <name type="scientific">Symbiodinium microadriaticum</name>
    <name type="common">Dinoflagellate</name>
    <name type="synonym">Zooxanthella microadriatica</name>
    <dbReference type="NCBI Taxonomy" id="2951"/>
    <lineage>
        <taxon>Eukaryota</taxon>
        <taxon>Sar</taxon>
        <taxon>Alveolata</taxon>
        <taxon>Dinophyceae</taxon>
        <taxon>Suessiales</taxon>
        <taxon>Symbiodiniaceae</taxon>
        <taxon>Symbiodinium</taxon>
    </lineage>
</organism>
<evidence type="ECO:0000313" key="2">
    <source>
        <dbReference type="Proteomes" id="UP000186817"/>
    </source>
</evidence>
<comment type="caution">
    <text evidence="1">The sequence shown here is derived from an EMBL/GenBank/DDBJ whole genome shotgun (WGS) entry which is preliminary data.</text>
</comment>
<name>A0A1Q9EYY5_SYMMI</name>
<dbReference type="Proteomes" id="UP000186817">
    <property type="component" value="Unassembled WGS sequence"/>
</dbReference>
<accession>A0A1Q9EYY5</accession>
<dbReference type="OrthoDB" id="265717at2759"/>
<dbReference type="InterPro" id="IPR046341">
    <property type="entry name" value="SET_dom_sf"/>
</dbReference>
<dbReference type="InterPro" id="IPR053185">
    <property type="entry name" value="SET_domain_protein"/>
</dbReference>
<proteinExistence type="predicted"/>
<dbReference type="PANTHER" id="PTHR47332:SF4">
    <property type="entry name" value="SET DOMAIN-CONTAINING PROTEIN 5"/>
    <property type="match status" value="1"/>
</dbReference>
<dbReference type="PROSITE" id="PS50280">
    <property type="entry name" value="SET"/>
    <property type="match status" value="1"/>
</dbReference>
<gene>
    <name evidence="1" type="primary">set5</name>
    <name evidence="1" type="ORF">AK812_SmicGene3440</name>
</gene>
<protein>
    <submittedName>
        <fullName evidence="1">SET domain-containing protein 5</fullName>
    </submittedName>
</protein>